<dbReference type="KEGG" id="sinb:SIDU_16810"/>
<dbReference type="EMBL" id="CP013070">
    <property type="protein sequence ID" value="APL96037.1"/>
    <property type="molecule type" value="Genomic_DNA"/>
</dbReference>
<sequence length="142" mass="15907">MSLFNGMARFIVIHNGAAPVVSTNNIAEGELYPIPAHFVVMDRQLLQEGPRAAVSRRTDDRLENTSFRRTCFDTSFAFFFSNSCVLNETGPWQGLLISADSEADDGTSYSEYRLLDLDPEARIDGRLFQWDRKIVLAPTAGK</sequence>
<proteinExistence type="predicted"/>
<name>A0A1L5BT97_SPHIB</name>
<dbReference type="Proteomes" id="UP000004550">
    <property type="component" value="Chromosome"/>
</dbReference>
<dbReference type="AlphaFoldDB" id="A0A1L5BT97"/>
<accession>A0A1L5BT97</accession>
<organism evidence="1 2">
    <name type="scientific">Sphingobium indicum (strain DSM 16412 / CCM 7286 / MTCC 6364 / B90A)</name>
    <dbReference type="NCBI Taxonomy" id="861109"/>
    <lineage>
        <taxon>Bacteria</taxon>
        <taxon>Pseudomonadati</taxon>
        <taxon>Pseudomonadota</taxon>
        <taxon>Alphaproteobacteria</taxon>
        <taxon>Sphingomonadales</taxon>
        <taxon>Sphingomonadaceae</taxon>
        <taxon>Sphingobium</taxon>
    </lineage>
</organism>
<evidence type="ECO:0000313" key="2">
    <source>
        <dbReference type="Proteomes" id="UP000004550"/>
    </source>
</evidence>
<gene>
    <name evidence="1" type="ORF">SIDU_16810</name>
</gene>
<protein>
    <submittedName>
        <fullName evidence="1">Uncharacterized protein</fullName>
    </submittedName>
</protein>
<reference evidence="1 2" key="1">
    <citation type="journal article" date="2012" name="J. Bacteriol.">
        <title>Genome sequence of Sphingobium indicum B90A, a hexachlorocyclohexane-degrading bacterium.</title>
        <authorList>
            <person name="Anand S."/>
            <person name="Sangwan N."/>
            <person name="Lata P."/>
            <person name="Kaur J."/>
            <person name="Dua A."/>
            <person name="Singh A.K."/>
            <person name="Verma M."/>
            <person name="Kaur J."/>
            <person name="Khurana J.P."/>
            <person name="Khurana P."/>
            <person name="Mathur S."/>
            <person name="Lal R."/>
        </authorList>
    </citation>
    <scope>NUCLEOTIDE SEQUENCE [LARGE SCALE GENOMIC DNA]</scope>
    <source>
        <strain evidence="2">DSM 16412 / CCM 7286 / MTCC 6364 / B90A</strain>
    </source>
</reference>
<evidence type="ECO:0000313" key="1">
    <source>
        <dbReference type="EMBL" id="APL96037.1"/>
    </source>
</evidence>